<keyword evidence="5 12" id="KW-0378">Hydrolase</keyword>
<dbReference type="InterPro" id="IPR001932">
    <property type="entry name" value="PPM-type_phosphatase-like_dom"/>
</dbReference>
<keyword evidence="13" id="KW-1185">Reference proteome</keyword>
<dbReference type="EC" id="3.1.3.16" evidence="3"/>
<evidence type="ECO:0000256" key="6">
    <source>
        <dbReference type="ARBA" id="ARBA00022842"/>
    </source>
</evidence>
<dbReference type="GO" id="GO:0046872">
    <property type="term" value="F:metal ion binding"/>
    <property type="evidence" value="ECO:0007669"/>
    <property type="project" value="UniProtKB-KW"/>
</dbReference>
<evidence type="ECO:0000256" key="5">
    <source>
        <dbReference type="ARBA" id="ARBA00022801"/>
    </source>
</evidence>
<keyword evidence="7" id="KW-0904">Protein phosphatase</keyword>
<name>L0AYA9_THEEQ</name>
<dbReference type="eggNOG" id="KOG0698">
    <property type="taxonomic scope" value="Eukaryota"/>
</dbReference>
<dbReference type="PANTHER" id="PTHR13832:SF803">
    <property type="entry name" value="PROTEIN PHOSPHATASE 1G"/>
    <property type="match status" value="1"/>
</dbReference>
<dbReference type="SMART" id="SM00332">
    <property type="entry name" value="PP2Cc"/>
    <property type="match status" value="1"/>
</dbReference>
<keyword evidence="4" id="KW-0479">Metal-binding</keyword>
<dbReference type="Pfam" id="PF00481">
    <property type="entry name" value="PP2C"/>
    <property type="match status" value="1"/>
</dbReference>
<sequence length="327" mass="36212">MSQLLFKALKLSGESLSQSAINSAKNATVTIAELDGGFIMIDHYGEKGVRKTMEDECIICDSLRKLNPQLPQEYDFVVCGLFDGHGGKQTAVFAKQNLLSEICSQIVTLSVAKDESEEFSPEIIFKKAVNAACRRLDTRIANEITGCSDGSTALLLFFGKKTVYIVNLGDSAAYLCRKLESVIHSIPLNDIHKPWSQREKGRILHYGGTIEGGRVNGVLEITRSFGDLQLKKYGVLCVGTFRKVDLDFNKDEFIMLGCDGFWGVFDANDACRKTLDFINKEESRASTDPDAPVPSIKRVCKELVDLTLNVKRSQDNVSVLIIRLKAK</sequence>
<accession>L0AYA9</accession>
<evidence type="ECO:0000259" key="11">
    <source>
        <dbReference type="PROSITE" id="PS51746"/>
    </source>
</evidence>
<dbReference type="Proteomes" id="UP000031512">
    <property type="component" value="Chromosome 1"/>
</dbReference>
<feature type="domain" description="PPM-type phosphatase" evidence="11">
    <location>
        <begin position="38"/>
        <end position="324"/>
    </location>
</feature>
<dbReference type="SUPFAM" id="SSF81606">
    <property type="entry name" value="PP2C-like"/>
    <property type="match status" value="1"/>
</dbReference>
<evidence type="ECO:0000313" key="12">
    <source>
        <dbReference type="EMBL" id="AFZ80572.1"/>
    </source>
</evidence>
<evidence type="ECO:0000256" key="9">
    <source>
        <dbReference type="ARBA" id="ARBA00047761"/>
    </source>
</evidence>
<comment type="catalytic activity">
    <reaction evidence="9">
        <text>O-phospho-L-seryl-[protein] + H2O = L-seryl-[protein] + phosphate</text>
        <dbReference type="Rhea" id="RHEA:20629"/>
        <dbReference type="Rhea" id="RHEA-COMP:9863"/>
        <dbReference type="Rhea" id="RHEA-COMP:11604"/>
        <dbReference type="ChEBI" id="CHEBI:15377"/>
        <dbReference type="ChEBI" id="CHEBI:29999"/>
        <dbReference type="ChEBI" id="CHEBI:43474"/>
        <dbReference type="ChEBI" id="CHEBI:83421"/>
        <dbReference type="EC" id="3.1.3.16"/>
    </reaction>
</comment>
<dbReference type="VEuPathDB" id="PiroplasmaDB:BEWA_034290"/>
<dbReference type="CDD" id="cd00143">
    <property type="entry name" value="PP2Cc"/>
    <property type="match status" value="1"/>
</dbReference>
<comment type="cofactor">
    <cofactor evidence="1">
        <name>Mn(2+)</name>
        <dbReference type="ChEBI" id="CHEBI:29035"/>
    </cofactor>
</comment>
<dbReference type="RefSeq" id="XP_004830238.1">
    <property type="nucleotide sequence ID" value="XM_004830181.1"/>
</dbReference>
<dbReference type="PROSITE" id="PS51746">
    <property type="entry name" value="PPM_2"/>
    <property type="match status" value="1"/>
</dbReference>
<dbReference type="KEGG" id="beq:BEWA_034290"/>
<keyword evidence="8" id="KW-0464">Manganese</keyword>
<dbReference type="EMBL" id="CP001669">
    <property type="protein sequence ID" value="AFZ80572.1"/>
    <property type="molecule type" value="Genomic_DNA"/>
</dbReference>
<comment type="catalytic activity">
    <reaction evidence="10">
        <text>O-phospho-L-threonyl-[protein] + H2O = L-threonyl-[protein] + phosphate</text>
        <dbReference type="Rhea" id="RHEA:47004"/>
        <dbReference type="Rhea" id="RHEA-COMP:11060"/>
        <dbReference type="Rhea" id="RHEA-COMP:11605"/>
        <dbReference type="ChEBI" id="CHEBI:15377"/>
        <dbReference type="ChEBI" id="CHEBI:30013"/>
        <dbReference type="ChEBI" id="CHEBI:43474"/>
        <dbReference type="ChEBI" id="CHEBI:61977"/>
        <dbReference type="EC" id="3.1.3.16"/>
    </reaction>
</comment>
<dbReference type="InterPro" id="IPR015655">
    <property type="entry name" value="PP2C"/>
</dbReference>
<dbReference type="PANTHER" id="PTHR13832">
    <property type="entry name" value="PROTEIN PHOSPHATASE 2C"/>
    <property type="match status" value="1"/>
</dbReference>
<evidence type="ECO:0000256" key="4">
    <source>
        <dbReference type="ARBA" id="ARBA00022723"/>
    </source>
</evidence>
<protein>
    <recommendedName>
        <fullName evidence="3">protein-serine/threonine phosphatase</fullName>
        <ecNumber evidence="3">3.1.3.16</ecNumber>
    </recommendedName>
</protein>
<keyword evidence="6" id="KW-0460">Magnesium</keyword>
<evidence type="ECO:0000256" key="10">
    <source>
        <dbReference type="ARBA" id="ARBA00048336"/>
    </source>
</evidence>
<evidence type="ECO:0000256" key="1">
    <source>
        <dbReference type="ARBA" id="ARBA00001936"/>
    </source>
</evidence>
<evidence type="ECO:0000256" key="8">
    <source>
        <dbReference type="ARBA" id="ARBA00023211"/>
    </source>
</evidence>
<gene>
    <name evidence="12" type="ORF">BEWA_034290</name>
</gene>
<evidence type="ECO:0000256" key="2">
    <source>
        <dbReference type="ARBA" id="ARBA00006702"/>
    </source>
</evidence>
<organism evidence="12 13">
    <name type="scientific">Theileria equi strain WA</name>
    <dbReference type="NCBI Taxonomy" id="1537102"/>
    <lineage>
        <taxon>Eukaryota</taxon>
        <taxon>Sar</taxon>
        <taxon>Alveolata</taxon>
        <taxon>Apicomplexa</taxon>
        <taxon>Aconoidasida</taxon>
        <taxon>Piroplasmida</taxon>
        <taxon>Theileriidae</taxon>
        <taxon>Theileria</taxon>
    </lineage>
</organism>
<comment type="similarity">
    <text evidence="2">Belongs to the PP2C family.</text>
</comment>
<dbReference type="InterPro" id="IPR036457">
    <property type="entry name" value="PPM-type-like_dom_sf"/>
</dbReference>
<evidence type="ECO:0000313" key="13">
    <source>
        <dbReference type="Proteomes" id="UP000031512"/>
    </source>
</evidence>
<dbReference type="STRING" id="1537102.L0AYA9"/>
<dbReference type="Gene3D" id="3.60.40.10">
    <property type="entry name" value="PPM-type phosphatase domain"/>
    <property type="match status" value="1"/>
</dbReference>
<reference evidence="12 13" key="1">
    <citation type="journal article" date="2012" name="BMC Genomics">
        <title>Comparative genomic analysis and phylogenetic position of Theileria equi.</title>
        <authorList>
            <person name="Kappmeyer L.S."/>
            <person name="Thiagarajan M."/>
            <person name="Herndon D.R."/>
            <person name="Ramsay J.D."/>
            <person name="Caler E."/>
            <person name="Djikeng A."/>
            <person name="Gillespie J.J."/>
            <person name="Lau A.O."/>
            <person name="Roalson E.H."/>
            <person name="Silva J.C."/>
            <person name="Silva M.G."/>
            <person name="Suarez C.E."/>
            <person name="Ueti M.W."/>
            <person name="Nene V.M."/>
            <person name="Mealey R.H."/>
            <person name="Knowles D.P."/>
            <person name="Brayton K.A."/>
        </authorList>
    </citation>
    <scope>NUCLEOTIDE SEQUENCE [LARGE SCALE GENOMIC DNA]</scope>
    <source>
        <strain evidence="12 13">WA</strain>
    </source>
</reference>
<proteinExistence type="inferred from homology"/>
<dbReference type="OrthoDB" id="10264738at2759"/>
<evidence type="ECO:0000256" key="3">
    <source>
        <dbReference type="ARBA" id="ARBA00013081"/>
    </source>
</evidence>
<dbReference type="AlphaFoldDB" id="L0AYA9"/>
<dbReference type="GO" id="GO:0004722">
    <property type="term" value="F:protein serine/threonine phosphatase activity"/>
    <property type="evidence" value="ECO:0007669"/>
    <property type="project" value="UniProtKB-EC"/>
</dbReference>
<dbReference type="GeneID" id="15803418"/>
<evidence type="ECO:0000256" key="7">
    <source>
        <dbReference type="ARBA" id="ARBA00022912"/>
    </source>
</evidence>